<keyword evidence="8 15" id="KW-0067">ATP-binding</keyword>
<proteinExistence type="inferred from homology"/>
<keyword evidence="11" id="KW-0829">Tyrosine-protein kinase</keyword>
<evidence type="ECO:0000256" key="3">
    <source>
        <dbReference type="ARBA" id="ARBA00022679"/>
    </source>
</evidence>
<dbReference type="OrthoDB" id="65481at2759"/>
<dbReference type="PROSITE" id="PS50853">
    <property type="entry name" value="FN3"/>
    <property type="match status" value="6"/>
</dbReference>
<dbReference type="Gene3D" id="3.30.200.20">
    <property type="entry name" value="Phosphorylase Kinase, domain 1"/>
    <property type="match status" value="1"/>
</dbReference>
<keyword evidence="4 16" id="KW-0812">Transmembrane</keyword>
<feature type="binding site" evidence="15">
    <location>
        <position position="2059"/>
    </location>
    <ligand>
        <name>ATP</name>
        <dbReference type="ChEBI" id="CHEBI:30616"/>
    </ligand>
</feature>
<evidence type="ECO:0000256" key="9">
    <source>
        <dbReference type="ARBA" id="ARBA00022989"/>
    </source>
</evidence>
<comment type="subcellular location">
    <subcellularLocation>
        <location evidence="1">Membrane</location>
        <topology evidence="1">Single-pass membrane protein</topology>
    </subcellularLocation>
</comment>
<dbReference type="SMART" id="SM00060">
    <property type="entry name" value="FN3"/>
    <property type="match status" value="9"/>
</dbReference>
<evidence type="ECO:0000256" key="15">
    <source>
        <dbReference type="PROSITE-ProRule" id="PRU10141"/>
    </source>
</evidence>
<name>A0A8J9YB72_9NEOP</name>
<feature type="transmembrane region" description="Helical" evidence="17">
    <location>
        <begin position="1936"/>
        <end position="1959"/>
    </location>
</feature>
<feature type="signal peptide" evidence="18">
    <location>
        <begin position="1"/>
        <end position="27"/>
    </location>
</feature>
<evidence type="ECO:0000259" key="19">
    <source>
        <dbReference type="PROSITE" id="PS50011"/>
    </source>
</evidence>
<dbReference type="GO" id="GO:0004714">
    <property type="term" value="F:transmembrane receptor protein tyrosine kinase activity"/>
    <property type="evidence" value="ECO:0007669"/>
    <property type="project" value="UniProtKB-EC"/>
</dbReference>
<evidence type="ECO:0000256" key="8">
    <source>
        <dbReference type="ARBA" id="ARBA00022840"/>
    </source>
</evidence>
<evidence type="ECO:0000256" key="14">
    <source>
        <dbReference type="ARBA" id="ARBA00051243"/>
    </source>
</evidence>
<dbReference type="InterPro" id="IPR000033">
    <property type="entry name" value="LDLR_classB_rpt"/>
</dbReference>
<feature type="domain" description="Fibronectin type-III" evidence="20">
    <location>
        <begin position="1003"/>
        <end position="1102"/>
    </location>
</feature>
<feature type="domain" description="Protein kinase" evidence="19">
    <location>
        <begin position="2025"/>
        <end position="2295"/>
    </location>
</feature>
<evidence type="ECO:0000256" key="17">
    <source>
        <dbReference type="SAM" id="Phobius"/>
    </source>
</evidence>
<dbReference type="PROSITE" id="PS00107">
    <property type="entry name" value="PROTEIN_KINASE_ATP"/>
    <property type="match status" value="1"/>
</dbReference>
<dbReference type="Gene3D" id="1.10.510.10">
    <property type="entry name" value="Transferase(Phosphotransferase) domain 1"/>
    <property type="match status" value="1"/>
</dbReference>
<dbReference type="GO" id="GO:0005524">
    <property type="term" value="F:ATP binding"/>
    <property type="evidence" value="ECO:0007669"/>
    <property type="project" value="UniProtKB-UniRule"/>
</dbReference>
<sequence>MSPPQNWHKWLVWSLFGLALSAHTIDCDYISIAEKFGAEAVARCNEKCPFQNRTSDGHFDVSCGSDCNVQQCTYGCSIWLEGLENSCQTVCNVTSETVFSRELYCVMGCNEALNTYFQKIRDLLGTPPAPALVADSLTATSLSLVWDAPNLANLSYLIQWRYEELPGSWQYYSNSSLSDRSIIHVENLRPYTKYRFRVAIFLSGHSGAGEPVYSTPSVVISTLESGKPSSAPTALRAAAPDPSRVAISWEPGPFPNGPLISYVLRLADTQPNTNDALEDMPASNNTLFYMFQNLAPAREYEVSVAMRNSIGEGPRAYVRIKTPPLPTSVPSQQPVLILGGEHSILAAPANDILSDPVELYSTNHKITGVGLDLYSDSLFVSVSNGFVYRSSLTKKGQSEPILTPGNISYKPLDLSVDWLNRHLYVLGEVYYTKEGSNWPNTSLYSSWEILRCDFDGKNQLVALSGFNTRPIHFEVDAYNGYLFWALQGVERGGLYRLDLANISNGVRHDAPPELIVRDAHLGAFTVDHADFRLLVAHLRRNTVLAVSLDGREVTDFRSNTQTPMFFSARSIAYANGLFYWTNGQEMLTEEYHGQSDSYFHNEYPLAYNTKSIATRQVLVALRSCQPIPVPVNPPLGVQSVMGINRAKVSWSPPHLLGHQGTGAWQRWTFYLQLTEPKSGEIIKIENINESMYVVENLIQDTEYVIRVAAVTDSGSGPWSSEFIGKTLTFSPTTLQSTLVWSGPDGLLQTDLTGDNMQILIHRSRLKNVYITDISWYRDKLYLVTNASTVMWYNITSHEEGFMQDMDNVGSLAVDWVGKKIYWSNPKQQLITRGNFNGGNREPVPIVTVAKELTIDSMGAYIYWSTGHAVEAARLNGENKIIYYPAQLFSGKQVMGLTADLEKKRLYWLVRSYDGSELHRARTADQISLGTNEVSSSLVTRLSGTATLGPLCYYSGRLVWVQDSSRAVVSDLAGKYTAELIPRVHVIAVRDPTLHKDSESIIAIPETINASSISVRGEWDTFNVTWAPSARVNVNNSKVYYDVSLHFHDQPKIEKTVEVPWLELRPRSVQPYSRVEVTVRAHTQWGGGAGARAALHTPQAPPAAPRAPRVYVQPSHSGGPLNAIFRWEPPLRSNGVVRGYETQCWAAPPSACADARLSPLHTQLVLTNLANASVYYFQVRAYTDAGFGQYSETVSASSNEVSPIPKVIMSSHEALKILDLDSGESEDIRKSTGVPIDFDVAIEENIAYWVNSFQEIFSSRINSSGNHKLTTINDTATSICVDWVSRSIYWTQRELISTESYMVYRTVLGIPHSELIFSRKRPVYSLQIVPLLGSLYWYEEINHLGLGELMTAKIDGSNLRTFFNNSEGYMSTKDFEEQCNCPENPQISKSFVIDLTNNNFELYYIDPWVNNILVTDKHGCKCRVVVNATEKKKYGFPPMSMTVDSKHVYWYNSTEKLIYYTDKFKKNKIEQVKSSYGYKIMALDPGRQPYPSWHCLFPTPQKLIPKVLSHSADSIKLEMPAMSKPATCQDLLYNMAATEYTIFYKRRLKHDTAACDRQTCSFVVTTKGEVILNDLKPFTNYTVIIEATNYYGKLHEIKPVAGAAFIVQTAAEAPTAPKDVKGIVLSPVLARVEWTAVPGLLYELHWRTDDVPSLANRMKEHNTIEVTSGHTANITRLSPATPYRVWVRARSRHSPQPADSAPLALRTYPAPAPLALYRAHAYRLHVLWPEPTSYTLHSYSVEYTEASNLKDNWTPCEQSGNAEWTASDLRPKTRYCFRLSLQYVADTEPYHWPDDDRFTFETLGDVPGPPGALRVEAVGDRVLRAWWAEPDARGAPVTAYRVWGRPHHRINYIEDINVKNISELLPDNLPDDIDDEMKLRIVREGLELLHNGTEPYWLVSTGAVAGWRAQVQARNSYGWGALSAPGELLAARAPPAALAAALAALAALALLVAAGVIYTYKNRSKKKAAIENQLTANIVRRGPDVELATLRQLPIRHSNNILYNQGVHCPSDAEIAGLPHIRREQITLTKFLGSGAFGEVFEGVARQINNANTDTKVAVKTLRKGATEQEKTEFLKEAALMSNFKHEHILRLLGVCLDNDPNYIIMELMEGGDLLSYLRAKRASLYTAESLTLLDLLNMCVDVTKGCRYLEEMHFVHRDLACRNCLVARRGDKRVVKIGDFGLARDIYKNDYYRKEGEGLLPVRWMAVECLVDGVFSCQSDVWAWGVLCWEVLSLGQQPYPARTNRQVLALVRAGGTPDRPPNCPSAFYELLQKCWSYSAEARPSFRYCLEVVSALRDKTSPNITLTASAEPAPHYLTLLGDDAVDNRTYLLDENENALDEDFPEHEMEPSHLLPQRTPKYLELMYDSDSPANTISDGYEIPRTPLSYAPFSRHSIVGVAPNRLIKPPLHRTHSLRANTRPPNATIIPLRNGITKRASLGEVQRSFHEAGPSRKPNIDFDKHIFKTTF</sequence>
<dbReference type="InterPro" id="IPR011042">
    <property type="entry name" value="6-blade_b-propeller_TolB-like"/>
</dbReference>
<evidence type="ECO:0000256" key="18">
    <source>
        <dbReference type="SAM" id="SignalP"/>
    </source>
</evidence>
<evidence type="ECO:0000256" key="1">
    <source>
        <dbReference type="ARBA" id="ARBA00004167"/>
    </source>
</evidence>
<dbReference type="GO" id="GO:0007169">
    <property type="term" value="P:cell surface receptor protein tyrosine kinase signaling pathway"/>
    <property type="evidence" value="ECO:0007669"/>
    <property type="project" value="InterPro"/>
</dbReference>
<feature type="chain" id="PRO_5035425105" description="Tyrosine-protein kinase receptor" evidence="18">
    <location>
        <begin position="28"/>
        <end position="2467"/>
    </location>
</feature>
<dbReference type="InterPro" id="IPR020635">
    <property type="entry name" value="Tyr_kinase_cat_dom"/>
</dbReference>
<keyword evidence="22" id="KW-1185">Reference proteome</keyword>
<dbReference type="InterPro" id="IPR001245">
    <property type="entry name" value="Ser-Thr/Tyr_kinase_cat_dom"/>
</dbReference>
<dbReference type="InterPro" id="IPR036116">
    <property type="entry name" value="FN3_sf"/>
</dbReference>
<evidence type="ECO:0000256" key="13">
    <source>
        <dbReference type="ARBA" id="ARBA00023180"/>
    </source>
</evidence>
<evidence type="ECO:0000256" key="10">
    <source>
        <dbReference type="ARBA" id="ARBA00023136"/>
    </source>
</evidence>
<comment type="catalytic activity">
    <reaction evidence="14 16">
        <text>L-tyrosyl-[protein] + ATP = O-phospho-L-tyrosyl-[protein] + ADP + H(+)</text>
        <dbReference type="Rhea" id="RHEA:10596"/>
        <dbReference type="Rhea" id="RHEA-COMP:10136"/>
        <dbReference type="Rhea" id="RHEA-COMP:20101"/>
        <dbReference type="ChEBI" id="CHEBI:15378"/>
        <dbReference type="ChEBI" id="CHEBI:30616"/>
        <dbReference type="ChEBI" id="CHEBI:46858"/>
        <dbReference type="ChEBI" id="CHEBI:61978"/>
        <dbReference type="ChEBI" id="CHEBI:456216"/>
        <dbReference type="EC" id="2.7.10.1"/>
    </reaction>
</comment>
<dbReference type="Proteomes" id="UP000838878">
    <property type="component" value="Chromosome 14"/>
</dbReference>
<dbReference type="PRINTS" id="PR00109">
    <property type="entry name" value="TYRKINASE"/>
</dbReference>
<dbReference type="InterPro" id="IPR000719">
    <property type="entry name" value="Prot_kinase_dom"/>
</dbReference>
<feature type="domain" description="Fibronectin type-III" evidence="20">
    <location>
        <begin position="1103"/>
        <end position="1200"/>
    </location>
</feature>
<dbReference type="Pfam" id="PF07714">
    <property type="entry name" value="PK_Tyr_Ser-Thr"/>
    <property type="match status" value="1"/>
</dbReference>
<dbReference type="GO" id="GO:0043235">
    <property type="term" value="C:receptor complex"/>
    <property type="evidence" value="ECO:0007669"/>
    <property type="project" value="TreeGrafter"/>
</dbReference>
<evidence type="ECO:0000313" key="22">
    <source>
        <dbReference type="Proteomes" id="UP000838878"/>
    </source>
</evidence>
<dbReference type="Pfam" id="PF00041">
    <property type="entry name" value="fn3"/>
    <property type="match status" value="4"/>
</dbReference>
<dbReference type="SUPFAM" id="SSF63825">
    <property type="entry name" value="YWTD domain"/>
    <property type="match status" value="3"/>
</dbReference>
<feature type="domain" description="Fibronectin type-III" evidence="20">
    <location>
        <begin position="127"/>
        <end position="225"/>
    </location>
</feature>
<keyword evidence="6 15" id="KW-0547">Nucleotide-binding</keyword>
<dbReference type="Gene3D" id="2.60.40.10">
    <property type="entry name" value="Immunoglobulins"/>
    <property type="match status" value="7"/>
</dbReference>
<dbReference type="FunFam" id="1.10.510.10:FF:000341">
    <property type="entry name" value="Tyrosine-protein kinase receptor"/>
    <property type="match status" value="1"/>
</dbReference>
<evidence type="ECO:0000256" key="5">
    <source>
        <dbReference type="ARBA" id="ARBA00022737"/>
    </source>
</evidence>
<dbReference type="InterPro" id="IPR008266">
    <property type="entry name" value="Tyr_kinase_AS"/>
</dbReference>
<keyword evidence="10 17" id="KW-0472">Membrane</keyword>
<keyword evidence="18" id="KW-0732">Signal</keyword>
<keyword evidence="2 16" id="KW-0597">Phosphoprotein</keyword>
<dbReference type="EC" id="2.7.10.1" evidence="16"/>
<dbReference type="EMBL" id="OV170234">
    <property type="protein sequence ID" value="CAH0719986.1"/>
    <property type="molecule type" value="Genomic_DNA"/>
</dbReference>
<dbReference type="PROSITE" id="PS00239">
    <property type="entry name" value="RECEPTOR_TYR_KIN_II"/>
    <property type="match status" value="1"/>
</dbReference>
<dbReference type="PROSITE" id="PS00109">
    <property type="entry name" value="PROTEIN_KINASE_TYR"/>
    <property type="match status" value="1"/>
</dbReference>
<dbReference type="InterPro" id="IPR050122">
    <property type="entry name" value="RTK"/>
</dbReference>
<dbReference type="GO" id="GO:0005886">
    <property type="term" value="C:plasma membrane"/>
    <property type="evidence" value="ECO:0007669"/>
    <property type="project" value="TreeGrafter"/>
</dbReference>
<organism evidence="21 22">
    <name type="scientific">Brenthis ino</name>
    <name type="common">lesser marbled fritillary</name>
    <dbReference type="NCBI Taxonomy" id="405034"/>
    <lineage>
        <taxon>Eukaryota</taxon>
        <taxon>Metazoa</taxon>
        <taxon>Ecdysozoa</taxon>
        <taxon>Arthropoda</taxon>
        <taxon>Hexapoda</taxon>
        <taxon>Insecta</taxon>
        <taxon>Pterygota</taxon>
        <taxon>Neoptera</taxon>
        <taxon>Endopterygota</taxon>
        <taxon>Lepidoptera</taxon>
        <taxon>Glossata</taxon>
        <taxon>Ditrysia</taxon>
        <taxon>Papilionoidea</taxon>
        <taxon>Nymphalidae</taxon>
        <taxon>Heliconiinae</taxon>
        <taxon>Argynnini</taxon>
        <taxon>Brenthis</taxon>
    </lineage>
</organism>
<dbReference type="PROSITE" id="PS50011">
    <property type="entry name" value="PROTEIN_KINASE_DOM"/>
    <property type="match status" value="1"/>
</dbReference>
<dbReference type="InterPro" id="IPR002011">
    <property type="entry name" value="Tyr_kinase_rcpt_2_CS"/>
</dbReference>
<keyword evidence="5" id="KW-0677">Repeat</keyword>
<feature type="domain" description="Fibronectin type-III" evidence="20">
    <location>
        <begin position="1615"/>
        <end position="1709"/>
    </location>
</feature>
<evidence type="ECO:0000256" key="16">
    <source>
        <dbReference type="RuleBase" id="RU000312"/>
    </source>
</evidence>
<protein>
    <recommendedName>
        <fullName evidence="16">Tyrosine-protein kinase receptor</fullName>
        <ecNumber evidence="16">2.7.10.1</ecNumber>
    </recommendedName>
</protein>
<keyword evidence="9 17" id="KW-1133">Transmembrane helix</keyword>
<evidence type="ECO:0000313" key="21">
    <source>
        <dbReference type="EMBL" id="CAH0719986.1"/>
    </source>
</evidence>
<comment type="similarity">
    <text evidence="16">Belongs to the protein kinase superfamily. Tyr protein kinase family. Insulin receptor subfamily.</text>
</comment>
<evidence type="ECO:0000256" key="12">
    <source>
        <dbReference type="ARBA" id="ARBA00023170"/>
    </source>
</evidence>
<dbReference type="InterPro" id="IPR017441">
    <property type="entry name" value="Protein_kinase_ATP_BS"/>
</dbReference>
<dbReference type="PANTHER" id="PTHR24416">
    <property type="entry name" value="TYROSINE-PROTEIN KINASE RECEPTOR"/>
    <property type="match status" value="1"/>
</dbReference>
<accession>A0A8J9YB72</accession>
<feature type="domain" description="Fibronectin type-III" evidence="20">
    <location>
        <begin position="629"/>
        <end position="732"/>
    </location>
</feature>
<dbReference type="GO" id="GO:0032006">
    <property type="term" value="P:regulation of TOR signaling"/>
    <property type="evidence" value="ECO:0007669"/>
    <property type="project" value="TreeGrafter"/>
</dbReference>
<evidence type="ECO:0000256" key="4">
    <source>
        <dbReference type="ARBA" id="ARBA00022692"/>
    </source>
</evidence>
<dbReference type="SMART" id="SM00219">
    <property type="entry name" value="TyrKc"/>
    <property type="match status" value="1"/>
</dbReference>
<keyword evidence="7" id="KW-0418">Kinase</keyword>
<evidence type="ECO:0000259" key="20">
    <source>
        <dbReference type="PROSITE" id="PS50853"/>
    </source>
</evidence>
<keyword evidence="3" id="KW-0808">Transferase</keyword>
<evidence type="ECO:0000256" key="7">
    <source>
        <dbReference type="ARBA" id="ARBA00022777"/>
    </source>
</evidence>
<dbReference type="SMART" id="SM00135">
    <property type="entry name" value="LY"/>
    <property type="match status" value="2"/>
</dbReference>
<feature type="domain" description="Fibronectin type-III" evidence="20">
    <location>
        <begin position="231"/>
        <end position="326"/>
    </location>
</feature>
<dbReference type="SUPFAM" id="SSF56112">
    <property type="entry name" value="Protein kinase-like (PK-like)"/>
    <property type="match status" value="1"/>
</dbReference>
<dbReference type="SUPFAM" id="SSF49265">
    <property type="entry name" value="Fibronectin type III"/>
    <property type="match status" value="5"/>
</dbReference>
<keyword evidence="12 16" id="KW-0675">Receptor</keyword>
<dbReference type="InterPro" id="IPR011009">
    <property type="entry name" value="Kinase-like_dom_sf"/>
</dbReference>
<dbReference type="InterPro" id="IPR003961">
    <property type="entry name" value="FN3_dom"/>
</dbReference>
<dbReference type="InterPro" id="IPR013783">
    <property type="entry name" value="Ig-like_fold"/>
</dbReference>
<dbReference type="PANTHER" id="PTHR24416:SF527">
    <property type="entry name" value="PROTO-ONCOGENE TYROSINE-PROTEIN KINASE ROS"/>
    <property type="match status" value="1"/>
</dbReference>
<feature type="non-terminal residue" evidence="21">
    <location>
        <position position="2467"/>
    </location>
</feature>
<gene>
    <name evidence="21" type="ORF">BINO364_LOCUS6267</name>
</gene>
<keyword evidence="13" id="KW-0325">Glycoprotein</keyword>
<dbReference type="CDD" id="cd00063">
    <property type="entry name" value="FN3"/>
    <property type="match status" value="7"/>
</dbReference>
<reference evidence="21" key="1">
    <citation type="submission" date="2021-12" db="EMBL/GenBank/DDBJ databases">
        <authorList>
            <person name="Martin H S."/>
        </authorList>
    </citation>
    <scope>NUCLEOTIDE SEQUENCE</scope>
</reference>
<evidence type="ECO:0000256" key="11">
    <source>
        <dbReference type="ARBA" id="ARBA00023137"/>
    </source>
</evidence>
<dbReference type="Gene3D" id="2.120.10.30">
    <property type="entry name" value="TolB, C-terminal domain"/>
    <property type="match status" value="3"/>
</dbReference>
<evidence type="ECO:0000256" key="2">
    <source>
        <dbReference type="ARBA" id="ARBA00022553"/>
    </source>
</evidence>
<evidence type="ECO:0000256" key="6">
    <source>
        <dbReference type="ARBA" id="ARBA00022741"/>
    </source>
</evidence>